<feature type="domain" description="Toxin SymE-like" evidence="1">
    <location>
        <begin position="8"/>
        <end position="29"/>
    </location>
</feature>
<dbReference type="GO" id="GO:0005737">
    <property type="term" value="C:cytoplasm"/>
    <property type="evidence" value="ECO:0007669"/>
    <property type="project" value="InterPro"/>
</dbReference>
<dbReference type="Proteomes" id="UP000644192">
    <property type="component" value="Unassembled WGS sequence"/>
</dbReference>
<reference evidence="2" key="1">
    <citation type="submission" date="2020-01" db="EMBL/GenBank/DDBJ databases">
        <title>Bacteria Cultured from War Wounds Associated with the Conflict in Eastern Ukraine.</title>
        <authorList>
            <person name="Snesrud E."/>
            <person name="Galac M.R."/>
            <person name="Mc Gann P."/>
            <person name="Valentine K."/>
            <person name="Viacheslav K."/>
        </authorList>
    </citation>
    <scope>NUCLEOTIDE SEQUENCE</scope>
    <source>
        <strain evidence="2">VNMU148</strain>
    </source>
</reference>
<organism evidence="2 3">
    <name type="scientific">Pseudomonas aeruginosa</name>
    <dbReference type="NCBI Taxonomy" id="287"/>
    <lineage>
        <taxon>Bacteria</taxon>
        <taxon>Pseudomonadati</taxon>
        <taxon>Pseudomonadota</taxon>
        <taxon>Gammaproteobacteria</taxon>
        <taxon>Pseudomonadales</taxon>
        <taxon>Pseudomonadaceae</taxon>
        <taxon>Pseudomonas</taxon>
    </lineage>
</organism>
<evidence type="ECO:0000259" key="1">
    <source>
        <dbReference type="Pfam" id="PF08845"/>
    </source>
</evidence>
<dbReference type="Pfam" id="PF08845">
    <property type="entry name" value="SymE_toxin"/>
    <property type="match status" value="1"/>
</dbReference>
<dbReference type="InterPro" id="IPR014944">
    <property type="entry name" value="Toxin_SymE-like"/>
</dbReference>
<dbReference type="GO" id="GO:0016788">
    <property type="term" value="F:hydrolase activity, acting on ester bonds"/>
    <property type="evidence" value="ECO:0007669"/>
    <property type="project" value="InterPro"/>
</dbReference>
<protein>
    <submittedName>
        <fullName evidence="2">Type I addiction module toxin, SymE family</fullName>
    </submittedName>
</protein>
<comment type="caution">
    <text evidence="2">The sequence shown here is derived from an EMBL/GenBank/DDBJ whole genome shotgun (WGS) entry which is preliminary data.</text>
</comment>
<name>A0A5K1S227_PSEAI</name>
<sequence length="30" mass="3424">MRPLYSLAGFEVNEKVRIRVMQGCLVITAE</sequence>
<evidence type="ECO:0000313" key="2">
    <source>
        <dbReference type="EMBL" id="MZZ17195.1"/>
    </source>
</evidence>
<dbReference type="AlphaFoldDB" id="A0A5K1S227"/>
<gene>
    <name evidence="2" type="ORF">GUL26_33535</name>
</gene>
<dbReference type="RefSeq" id="WP_071534560.1">
    <property type="nucleotide sequence ID" value="NZ_CATOYA010000012.1"/>
</dbReference>
<dbReference type="EMBL" id="WXZT01000045">
    <property type="protein sequence ID" value="MZZ17195.1"/>
    <property type="molecule type" value="Genomic_DNA"/>
</dbReference>
<dbReference type="GO" id="GO:0003723">
    <property type="term" value="F:RNA binding"/>
    <property type="evidence" value="ECO:0007669"/>
    <property type="project" value="InterPro"/>
</dbReference>
<proteinExistence type="predicted"/>
<evidence type="ECO:0000313" key="3">
    <source>
        <dbReference type="Proteomes" id="UP000644192"/>
    </source>
</evidence>
<dbReference type="GO" id="GO:0016070">
    <property type="term" value="P:RNA metabolic process"/>
    <property type="evidence" value="ECO:0007669"/>
    <property type="project" value="InterPro"/>
</dbReference>
<accession>A0A5K1S227</accession>